<dbReference type="RefSeq" id="WP_050354721.1">
    <property type="nucleotide sequence ID" value="NZ_LGSS01000004.1"/>
</dbReference>
<reference evidence="3" key="1">
    <citation type="submission" date="2015-07" db="EMBL/GenBank/DDBJ databases">
        <title>Draft genome sequence of the purine-degrading Gottschalkia purinilyticum DSM 1384 (formerly Clostridium purinilyticum).</title>
        <authorList>
            <person name="Poehlein A."/>
            <person name="Schiel-Bengelsdorf B."/>
            <person name="Bengelsdorf F.R."/>
            <person name="Daniel R."/>
            <person name="Duerre P."/>
        </authorList>
    </citation>
    <scope>NUCLEOTIDE SEQUENCE [LARGE SCALE GENOMIC DNA]</scope>
    <source>
        <strain evidence="3">DSM 1384</strain>
    </source>
</reference>
<dbReference type="InterPro" id="IPR037522">
    <property type="entry name" value="HD_GYP_dom"/>
</dbReference>
<dbReference type="PATRIC" id="fig|1503.3.peg.2427"/>
<proteinExistence type="predicted"/>
<dbReference type="EMBL" id="LGSS01000004">
    <property type="protein sequence ID" value="KNF09151.1"/>
    <property type="molecule type" value="Genomic_DNA"/>
</dbReference>
<protein>
    <submittedName>
        <fullName evidence="2">HDIG domain-containing protein</fullName>
    </submittedName>
</protein>
<comment type="caution">
    <text evidence="2">The sequence shown here is derived from an EMBL/GenBank/DDBJ whole genome shotgun (WGS) entry which is preliminary data.</text>
</comment>
<feature type="domain" description="HD-GYP" evidence="1">
    <location>
        <begin position="218"/>
        <end position="405"/>
    </location>
</feature>
<name>A0A0L0WCG2_GOTPU</name>
<accession>A0A0L0WCG2</accession>
<dbReference type="SUPFAM" id="SSF109604">
    <property type="entry name" value="HD-domain/PDEase-like"/>
    <property type="match status" value="2"/>
</dbReference>
<gene>
    <name evidence="2" type="ORF">CLPU_4c01970</name>
</gene>
<dbReference type="InterPro" id="IPR003607">
    <property type="entry name" value="HD/PDEase_dom"/>
</dbReference>
<dbReference type="AlphaFoldDB" id="A0A0L0WCG2"/>
<dbReference type="PROSITE" id="PS51832">
    <property type="entry name" value="HD_GYP"/>
    <property type="match status" value="2"/>
</dbReference>
<evidence type="ECO:0000259" key="1">
    <source>
        <dbReference type="PROSITE" id="PS51832"/>
    </source>
</evidence>
<dbReference type="PANTHER" id="PTHR43155:SF1">
    <property type="entry name" value="3'3'-CGAMP-SPECIFIC PHOSPHODIESTERASE 1"/>
    <property type="match status" value="1"/>
</dbReference>
<dbReference type="SMART" id="SM00471">
    <property type="entry name" value="HDc"/>
    <property type="match status" value="2"/>
</dbReference>
<dbReference type="Proteomes" id="UP000037267">
    <property type="component" value="Unassembled WGS sequence"/>
</dbReference>
<evidence type="ECO:0000313" key="3">
    <source>
        <dbReference type="Proteomes" id="UP000037267"/>
    </source>
</evidence>
<sequence length="405" mass="47028">MINLSLNNLLLSLSYTLDFIEIDVIGTTSNHSKRVAYIALNIAKKLNLTSEEVFDIVSLGLLHDNGLSESNFHNKRTDTSNLNIKDLEEFKEHCIIGENNIKGYPFLTQIKDVIKYHHENYDGTGFFNIKGDNIPIMSQIISFADKIDIKFNLKEMYDENQDEIFDYLNQGRNKLFASKLVDIFYDISRKTSFKLDLQDKFINKALARHIPKFKKEMSYEEIRSITKVFSKIIDCKSKFTYRHSQGLSEKISKMADYYSKDEKEKIKLMIAADLHDLGKLAIPNYILDKSSKLSKDEFELIKKHTYYTRICLEEIDGFEDITEWASNHHEKLDGTGYPYGVIGKDLDFNSRLMACLDIYQALTEERPYRKPSFHKDCIKILYNMGKEGLIDNDIIKDIDIVFGNI</sequence>
<dbReference type="Gene3D" id="1.10.3210.10">
    <property type="entry name" value="Hypothetical protein af1432"/>
    <property type="match status" value="2"/>
</dbReference>
<dbReference type="Pfam" id="PF13487">
    <property type="entry name" value="HD_5"/>
    <property type="match status" value="2"/>
</dbReference>
<organism evidence="2 3">
    <name type="scientific">Gottschalkia purinilytica</name>
    <name type="common">Clostridium purinilyticum</name>
    <dbReference type="NCBI Taxonomy" id="1503"/>
    <lineage>
        <taxon>Bacteria</taxon>
        <taxon>Bacillati</taxon>
        <taxon>Bacillota</taxon>
        <taxon>Tissierellia</taxon>
        <taxon>Tissierellales</taxon>
        <taxon>Gottschalkiaceae</taxon>
        <taxon>Gottschalkia</taxon>
    </lineage>
</organism>
<evidence type="ECO:0000313" key="2">
    <source>
        <dbReference type="EMBL" id="KNF09151.1"/>
    </source>
</evidence>
<keyword evidence="3" id="KW-1185">Reference proteome</keyword>
<feature type="domain" description="HD-GYP" evidence="1">
    <location>
        <begin position="6"/>
        <end position="200"/>
    </location>
</feature>
<dbReference type="PANTHER" id="PTHR43155">
    <property type="entry name" value="CYCLIC DI-GMP PHOSPHODIESTERASE PA4108-RELATED"/>
    <property type="match status" value="1"/>
</dbReference>
<dbReference type="CDD" id="cd00077">
    <property type="entry name" value="HDc"/>
    <property type="match status" value="2"/>
</dbReference>
<dbReference type="STRING" id="1503.CLPU_4c01970"/>